<keyword evidence="3" id="KW-1185">Reference proteome</keyword>
<accession>A0ABY4M0Z0</accession>
<sequence>MTAEHQRYRPSEGDRAYDTKSGCNVKVKTDPGIYAQDRVWVQPVRGGPGWPAKCADLEPVTLKEASAE</sequence>
<dbReference type="EMBL" id="CP086322">
    <property type="protein sequence ID" value="UQA91430.1"/>
    <property type="molecule type" value="Genomic_DNA"/>
</dbReference>
<name>A0ABY4M0Z0_9ACTN</name>
<dbReference type="Proteomes" id="UP000830115">
    <property type="component" value="Chromosome"/>
</dbReference>
<evidence type="ECO:0000313" key="2">
    <source>
        <dbReference type="EMBL" id="UQA91430.1"/>
    </source>
</evidence>
<feature type="region of interest" description="Disordered" evidence="1">
    <location>
        <begin position="1"/>
        <end position="22"/>
    </location>
</feature>
<evidence type="ECO:0000313" key="3">
    <source>
        <dbReference type="Proteomes" id="UP000830115"/>
    </source>
</evidence>
<gene>
    <name evidence="2" type="ORF">K9S39_05645</name>
</gene>
<evidence type="ECO:0000256" key="1">
    <source>
        <dbReference type="SAM" id="MobiDB-lite"/>
    </source>
</evidence>
<reference evidence="2" key="1">
    <citation type="submission" date="2021-10" db="EMBL/GenBank/DDBJ databases">
        <title>Streptomyces nigrumlapis sp.nov.,an antimicrobial producing actinobacterium isolated from Black Gobi rocks.</title>
        <authorList>
            <person name="Wen Y."/>
            <person name="Zhang W."/>
            <person name="Liu X.G."/>
        </authorList>
    </citation>
    <scope>NUCLEOTIDE SEQUENCE</scope>
    <source>
        <strain evidence="2">ST13-2-2</strain>
    </source>
</reference>
<proteinExistence type="predicted"/>
<protein>
    <submittedName>
        <fullName evidence="2">Uncharacterized protein</fullName>
    </submittedName>
</protein>
<organism evidence="2 3">
    <name type="scientific">Streptomyces halobius</name>
    <dbReference type="NCBI Taxonomy" id="2879846"/>
    <lineage>
        <taxon>Bacteria</taxon>
        <taxon>Bacillati</taxon>
        <taxon>Actinomycetota</taxon>
        <taxon>Actinomycetes</taxon>
        <taxon>Kitasatosporales</taxon>
        <taxon>Streptomycetaceae</taxon>
        <taxon>Streptomyces</taxon>
    </lineage>
</organism>
<dbReference type="RefSeq" id="WP_248862257.1">
    <property type="nucleotide sequence ID" value="NZ_CP086322.1"/>
</dbReference>
<feature type="compositionally biased region" description="Basic and acidic residues" evidence="1">
    <location>
        <begin position="1"/>
        <end position="18"/>
    </location>
</feature>